<dbReference type="Proteomes" id="UP000520513">
    <property type="component" value="Unassembled WGS sequence"/>
</dbReference>
<reference evidence="4 5" key="1">
    <citation type="submission" date="2020-04" db="EMBL/GenBank/DDBJ databases">
        <title>Pseudomonas crami sp. nov., a novel proteolytic bacterial species isolated from cream.</title>
        <authorList>
            <person name="Hofmann K."/>
            <person name="Woller A."/>
            <person name="Huptas C."/>
            <person name="Wenning M."/>
            <person name="Scherer S."/>
            <person name="Doll E.V."/>
        </authorList>
    </citation>
    <scope>NUCLEOTIDE SEQUENCE [LARGE SCALE GENOMIC DNA]</scope>
    <source>
        <strain evidence="2 5">WS 5096</strain>
        <strain evidence="3 4">WS 5106</strain>
    </source>
</reference>
<evidence type="ECO:0000313" key="4">
    <source>
        <dbReference type="Proteomes" id="UP000520513"/>
    </source>
</evidence>
<evidence type="ECO:0000313" key="2">
    <source>
        <dbReference type="EMBL" id="MBC2384906.1"/>
    </source>
</evidence>
<evidence type="ECO:0000313" key="3">
    <source>
        <dbReference type="EMBL" id="MBC2410508.1"/>
    </source>
</evidence>
<evidence type="ECO:0000256" key="1">
    <source>
        <dbReference type="SAM" id="Coils"/>
    </source>
</evidence>
<organism evidence="3 4">
    <name type="scientific">Pseudomonas cremoris</name>
    <dbReference type="NCBI Taxonomy" id="2724178"/>
    <lineage>
        <taxon>Bacteria</taxon>
        <taxon>Pseudomonadati</taxon>
        <taxon>Pseudomonadota</taxon>
        <taxon>Gammaproteobacteria</taxon>
        <taxon>Pseudomonadales</taxon>
        <taxon>Pseudomonadaceae</taxon>
        <taxon>Pseudomonas</taxon>
    </lineage>
</organism>
<accession>A0A7X1AVY2</accession>
<sequence>MSTPTPPFALPTLQQVHSHLLEIDPTLRPHSKRPVTLPPERLALEKINATLNHVNGVYASKAYALYQDLADADLAQASGQQLLERLSSELVTQLQALDETSTVDGQSRKTYLSVTAGINALEQEARLNASDALLSPADLLMLEDSSRGPSFRPGMYALTFDYQDQRVAFAGAFVLARQASPTVNSLTDTAAVGPVLLFTPSRGLEAFDTLHDLDQGLQSALATSAGQAEFSRHLPTRYQHLGPIGIFPLALQPIEGEPLFEQVYQAQLEKREQDINHALRLAKAGQLSAMALKVHLDAAIHAALPDLTPRLEFRAQRLLERDLFSSLPDWYRRANTAQRKALDQHLRSYNHAREAFIELFGPAATPQALARHQWAEQLADELDIHDLDPDLLTITTRRTVPQVGTYSQQRSLVELTLRGLHTGDSTPGSAFLEHSTLSYAGAPLGQAYAHLTVPTLLTLLQDLQPRLDFANTQKAALGSPPIKRAARDFFDQRLVAMAYIAKLQGHLNPADYQLFEDLRERPRPQLCAQTVLLHGAQLHDLWLLREEDADGQIKRLLLCTPDAPSAQQFIAFNTLRECQSHIIGWTDRTARIKGRSLSDYLQEQVPLRFRAKMGSFLRDISLRPDAAEHEEVTFGKPCSHTDCLDAMAAHRLAVQLDDYQFSSPAWYRAASAAERMRLASLADNAAGALRSYDARQDAEAQFPSFESYLHEKAKLSLNTLLGRQQNDVDPDSVFAYSPKPLIGAPPQPVSYTTLYRDGYADGIGFLDEKFSAAATFRGPPGVDLSPLTAQNVARSVTGVWIGQRYIDEVRRRLQHSESPGYDERRNAVVAIEQLQMKNAALESRLQGHIASVDLAWLERAIDSLSDSGTTARNTYKVHRLSINGDWVLGNYLFSHGNHPVLLYTPQAPDGIGFREARLFNYLLKKVEGMPAYWCARVPLPSMARIGLFLKNASNGLPDDINRSTPSIARHDSTQHITPLTDLRHEFYNMRLQRKIDDVQATTVNRTQMITGILWTCIEWVTAVATMPFPLLSLTLGGLLAFKDAMLALNAYHQNDQGGALEHYIGYLTNLGGALLFDVRPALKGAFKSLRPVIRSSSHATDNALISQVDALKPEGMQPVLFEGRPLWTSHTPDALGRYLLYRHDPLTDQLHSTARLVNQTAEGQWVRTGVAGGGRKQYEKLLADESSALEPFDTAPDQAKTFRSLLDPQFKQKLQSMEPGYSGAAQSNALTQSAPLRTAYVKQVEQLTERANAFFQALPSPAPRAALPSLATDALHADILKTLFSRNKRLIIGAVDNSIASKQLLIEQLPGLVDQGLKRVYIENLPRDLFHRKLKILNNQLSGNKAHALQQVEEHLKLVDQALGLAADAPFTYRKLLLETQRLNVAIDGLDGSASYHMEHVLALGDGPRFIPRSSKLRNFYSHTVIEQNLKKDADEGWVALVEPNRLGTYEQVAGLSDLQSAPALRVEDAAAGQRTGLWPDTASSAQSRGDYTLAMPTAHAALQPPRASAPPPQVAAHYAEFDIPYDQRADIDRLRMEHRGLDTRYGSSSSSTARQTFIQTRQRLQASAKASLADFAPAQRGPLTDIATATHERVFIERVYAQKLGLVIGEAHSAQSSKRLLIEYMKHLRKQGVKTLYIEHLFTDLHQGALDTFHATSRMPANLATYLAQLDLGQMPLYKGSFTFTNVLKAANKYGIRIRALDCTASYHIKGLAGMNARGELFSYFANEVIKADQLAQGPHKWVAFVGSTHTDMYLGGPGLAQLQDAISLHVRDTAPELARPLHAATWQVVDEGQSAALRSDFKIEMAVAGRPVHRAPPPPSRSRLTAPGQFIIERPNDSEINLVHFSRSNDVVSTPIQINEQGQFFVERWEPLKPRRFYYLSQLTEMLKAAPPIGMGMTHLT</sequence>
<dbReference type="CDD" id="cd14729">
    <property type="entry name" value="RtxA-like"/>
    <property type="match status" value="2"/>
</dbReference>
<evidence type="ECO:0000313" key="5">
    <source>
        <dbReference type="Proteomes" id="UP000534677"/>
    </source>
</evidence>
<gene>
    <name evidence="2" type="ORF">HF209_28555</name>
    <name evidence="3" type="ORF">HF257_31245</name>
</gene>
<feature type="coiled-coil region" evidence="1">
    <location>
        <begin position="824"/>
        <end position="851"/>
    </location>
</feature>
<dbReference type="EMBL" id="JAAXCZ010000021">
    <property type="protein sequence ID" value="MBC2384906.1"/>
    <property type="molecule type" value="Genomic_DNA"/>
</dbReference>
<proteinExistence type="predicted"/>
<comment type="caution">
    <text evidence="3">The sequence shown here is derived from an EMBL/GenBank/DDBJ whole genome shotgun (WGS) entry which is preliminary data.</text>
</comment>
<name>A0A7X1AVY2_9PSED</name>
<dbReference type="Gene3D" id="3.40.50.11550">
    <property type="match status" value="2"/>
</dbReference>
<dbReference type="RefSeq" id="WP_185710378.1">
    <property type="nucleotide sequence ID" value="NZ_JAAXCY010000018.1"/>
</dbReference>
<dbReference type="SUPFAM" id="SSF159501">
    <property type="entry name" value="EreA/ChaN-like"/>
    <property type="match status" value="2"/>
</dbReference>
<keyword evidence="1" id="KW-0175">Coiled coil</keyword>
<keyword evidence="5" id="KW-1185">Reference proteome</keyword>
<protein>
    <submittedName>
        <fullName evidence="3">Toxin</fullName>
    </submittedName>
</protein>
<dbReference type="Proteomes" id="UP000534677">
    <property type="component" value="Unassembled WGS sequence"/>
</dbReference>
<dbReference type="EMBL" id="JAAXCY010000018">
    <property type="protein sequence ID" value="MBC2410508.1"/>
    <property type="molecule type" value="Genomic_DNA"/>
</dbReference>